<accession>A0AA36AXC0</accession>
<feature type="transmembrane region" description="Helical" evidence="1">
    <location>
        <begin position="181"/>
        <end position="204"/>
    </location>
</feature>
<proteinExistence type="predicted"/>
<feature type="chain" id="PRO_5041331596" description="DUF19 domain-containing protein" evidence="2">
    <location>
        <begin position="20"/>
        <end position="219"/>
    </location>
</feature>
<dbReference type="EMBL" id="OX597818">
    <property type="protein sequence ID" value="CAI9723479.1"/>
    <property type="molecule type" value="Genomic_DNA"/>
</dbReference>
<name>A0AA36AXC0_OCTVU</name>
<dbReference type="AlphaFoldDB" id="A0AA36AXC0"/>
<evidence type="ECO:0000256" key="1">
    <source>
        <dbReference type="SAM" id="Phobius"/>
    </source>
</evidence>
<keyword evidence="1" id="KW-0812">Transmembrane</keyword>
<keyword evidence="4" id="KW-1185">Reference proteome</keyword>
<evidence type="ECO:0000313" key="4">
    <source>
        <dbReference type="Proteomes" id="UP001162480"/>
    </source>
</evidence>
<evidence type="ECO:0000313" key="3">
    <source>
        <dbReference type="EMBL" id="CAI9723479.1"/>
    </source>
</evidence>
<keyword evidence="1" id="KW-1133">Transmembrane helix</keyword>
<protein>
    <recommendedName>
        <fullName evidence="5">DUF19 domain-containing protein</fullName>
    </recommendedName>
</protein>
<gene>
    <name evidence="3" type="ORF">OCTVUL_1B026571</name>
</gene>
<dbReference type="Proteomes" id="UP001162480">
    <property type="component" value="Chromosome 5"/>
</dbReference>
<feature type="signal peptide" evidence="2">
    <location>
        <begin position="1"/>
        <end position="19"/>
    </location>
</feature>
<keyword evidence="1" id="KW-0472">Membrane</keyword>
<reference evidence="3" key="1">
    <citation type="submission" date="2023-08" db="EMBL/GenBank/DDBJ databases">
        <authorList>
            <person name="Alioto T."/>
            <person name="Alioto T."/>
            <person name="Gomez Garrido J."/>
        </authorList>
    </citation>
    <scope>NUCLEOTIDE SEQUENCE</scope>
</reference>
<evidence type="ECO:0000256" key="2">
    <source>
        <dbReference type="SAM" id="SignalP"/>
    </source>
</evidence>
<sequence length="219" mass="24801">MELRLGHIIFLAILVHVNAYCDTLALRSCLRSISPHNIDVSNYYMQHLDKKQINAFCQGVPEFKECTKPLYTSCYFDKVDLYGVFDYMCGPGRGEFLEYSQCFNDTNYLKKTKACTERMKVQHLHVHSIEEVCALEKEVRKCALDTAGECSPGSRHFMSVVLDKSLKKVLDSKCSGLSHEAWMGIYVAIAVTIGVAIAGIVIGVKHYKQKNNVAHSRFY</sequence>
<keyword evidence="2" id="KW-0732">Signal</keyword>
<organism evidence="3 4">
    <name type="scientific">Octopus vulgaris</name>
    <name type="common">Common octopus</name>
    <dbReference type="NCBI Taxonomy" id="6645"/>
    <lineage>
        <taxon>Eukaryota</taxon>
        <taxon>Metazoa</taxon>
        <taxon>Spiralia</taxon>
        <taxon>Lophotrochozoa</taxon>
        <taxon>Mollusca</taxon>
        <taxon>Cephalopoda</taxon>
        <taxon>Coleoidea</taxon>
        <taxon>Octopodiformes</taxon>
        <taxon>Octopoda</taxon>
        <taxon>Incirrata</taxon>
        <taxon>Octopodidae</taxon>
        <taxon>Octopus</taxon>
    </lineage>
</organism>
<evidence type="ECO:0008006" key="5">
    <source>
        <dbReference type="Google" id="ProtNLM"/>
    </source>
</evidence>